<evidence type="ECO:0000259" key="2">
    <source>
        <dbReference type="Pfam" id="PF13439"/>
    </source>
</evidence>
<dbReference type="InterPro" id="IPR001296">
    <property type="entry name" value="Glyco_trans_1"/>
</dbReference>
<sequence length="373" mass="41802">MINVLNILSKYDGNYPLINAQAALDKNKFRCIVCYLRGADDGNNGLEKQGCKAIYLNVDRKKAYWYNYHMVSKIRQIIDEENIDIINCHRRRSTEAGVAASLLSKVNPAIFSTIHGLRRSKSFFRKLREFFVNKKLAGIICISYGVRDYVVKTSWLLNERKIAVIQNGLPFEEFTVDRVKAESRKAVLPDVGAKYWFGNIGRLTDVKNQKTLITAFAKFVETTPDSILLIAGEGPLESDLKNLVDNFGIKDKVFFLGFRKDIPQILNALDIFIIPSLREGLCLALLEAMAAGLPVIASDVGGIPEVFGKAKMGKLIKPLDTEGLAMAINELISLPEKTFKEIGANSRDRALTDFSSARMKKGYEELFESVFAK</sequence>
<dbReference type="AlphaFoldDB" id="E1YKS7"/>
<dbReference type="EMBL" id="FR695877">
    <property type="protein sequence ID" value="CBX30710.1"/>
    <property type="molecule type" value="Genomic_DNA"/>
</dbReference>
<feature type="domain" description="Glycosyltransferase subfamily 4-like N-terminal" evidence="2">
    <location>
        <begin position="23"/>
        <end position="170"/>
    </location>
</feature>
<organism evidence="3">
    <name type="scientific">uncultured Desulfobacterium sp</name>
    <dbReference type="NCBI Taxonomy" id="201089"/>
    <lineage>
        <taxon>Bacteria</taxon>
        <taxon>Pseudomonadati</taxon>
        <taxon>Thermodesulfobacteriota</taxon>
        <taxon>Desulfobacteria</taxon>
        <taxon>Desulfobacterales</taxon>
        <taxon>Desulfobacteriaceae</taxon>
        <taxon>Desulfobacterium</taxon>
        <taxon>environmental samples</taxon>
    </lineage>
</organism>
<dbReference type="PANTHER" id="PTHR12526">
    <property type="entry name" value="GLYCOSYLTRANSFERASE"/>
    <property type="match status" value="1"/>
</dbReference>
<protein>
    <submittedName>
        <fullName evidence="3">Uncharacterized protein</fullName>
    </submittedName>
</protein>
<evidence type="ECO:0000259" key="1">
    <source>
        <dbReference type="Pfam" id="PF00534"/>
    </source>
</evidence>
<dbReference type="Gene3D" id="3.40.50.2000">
    <property type="entry name" value="Glycogen Phosphorylase B"/>
    <property type="match status" value="2"/>
</dbReference>
<reference evidence="3" key="1">
    <citation type="journal article" date="2011" name="Environ. Microbiol.">
        <title>Genomic insights into the metabolic potential of the polycyclic aromatic hydrocarbon degrading sulfate-reducing Deltaproteobacterium N47.</title>
        <authorList>
            <person name="Bergmann F."/>
            <person name="Selesi D."/>
            <person name="Weinmaier T."/>
            <person name="Tischler P."/>
            <person name="Rattei T."/>
            <person name="Meckenstock R.U."/>
        </authorList>
    </citation>
    <scope>NUCLEOTIDE SEQUENCE</scope>
</reference>
<dbReference type="CAZy" id="GT4">
    <property type="family name" value="Glycosyltransferase Family 4"/>
</dbReference>
<dbReference type="Pfam" id="PF13439">
    <property type="entry name" value="Glyco_transf_4"/>
    <property type="match status" value="1"/>
</dbReference>
<dbReference type="Pfam" id="PF00534">
    <property type="entry name" value="Glycos_transf_1"/>
    <property type="match status" value="1"/>
</dbReference>
<dbReference type="GO" id="GO:0016757">
    <property type="term" value="F:glycosyltransferase activity"/>
    <property type="evidence" value="ECO:0007669"/>
    <property type="project" value="InterPro"/>
</dbReference>
<name>E1YKS7_9BACT</name>
<dbReference type="PANTHER" id="PTHR12526:SF630">
    <property type="entry name" value="GLYCOSYLTRANSFERASE"/>
    <property type="match status" value="1"/>
</dbReference>
<gene>
    <name evidence="3" type="ORF">N47_E42220</name>
</gene>
<evidence type="ECO:0000313" key="3">
    <source>
        <dbReference type="EMBL" id="CBX30710.1"/>
    </source>
</evidence>
<accession>E1YKS7</accession>
<dbReference type="InterPro" id="IPR028098">
    <property type="entry name" value="Glyco_trans_4-like_N"/>
</dbReference>
<feature type="domain" description="Glycosyl transferase family 1" evidence="1">
    <location>
        <begin position="194"/>
        <end position="347"/>
    </location>
</feature>
<proteinExistence type="predicted"/>
<dbReference type="SUPFAM" id="SSF53756">
    <property type="entry name" value="UDP-Glycosyltransferase/glycogen phosphorylase"/>
    <property type="match status" value="1"/>
</dbReference>